<dbReference type="Gramene" id="mRNA:HanXRQr2_Chr05g0201161">
    <property type="protein sequence ID" value="CDS:HanXRQr2_Chr05g0201161.1"/>
    <property type="gene ID" value="HanXRQr2_Chr05g0201161"/>
</dbReference>
<gene>
    <name evidence="2" type="ORF">HanXRQr2_Chr05g0201161</name>
</gene>
<dbReference type="PROSITE" id="PS50878">
    <property type="entry name" value="RT_POL"/>
    <property type="match status" value="1"/>
</dbReference>
<keyword evidence="2" id="KW-0808">Transferase</keyword>
<protein>
    <submittedName>
        <fullName evidence="2">RNA-directed DNA polymerase</fullName>
        <ecNumber evidence="2">2.7.7.49</ecNumber>
    </submittedName>
</protein>
<proteinExistence type="predicted"/>
<dbReference type="PANTHER" id="PTHR33116">
    <property type="entry name" value="REVERSE TRANSCRIPTASE ZINC-BINDING DOMAIN-CONTAINING PROTEIN-RELATED-RELATED"/>
    <property type="match status" value="1"/>
</dbReference>
<evidence type="ECO:0000313" key="3">
    <source>
        <dbReference type="Proteomes" id="UP000215914"/>
    </source>
</evidence>
<dbReference type="AlphaFoldDB" id="A0A9K3IXG2"/>
<dbReference type="CDD" id="cd01650">
    <property type="entry name" value="RT_nLTR_like"/>
    <property type="match status" value="1"/>
</dbReference>
<organism evidence="2 3">
    <name type="scientific">Helianthus annuus</name>
    <name type="common">Common sunflower</name>
    <dbReference type="NCBI Taxonomy" id="4232"/>
    <lineage>
        <taxon>Eukaryota</taxon>
        <taxon>Viridiplantae</taxon>
        <taxon>Streptophyta</taxon>
        <taxon>Embryophyta</taxon>
        <taxon>Tracheophyta</taxon>
        <taxon>Spermatophyta</taxon>
        <taxon>Magnoliopsida</taxon>
        <taxon>eudicotyledons</taxon>
        <taxon>Gunneridae</taxon>
        <taxon>Pentapetalae</taxon>
        <taxon>asterids</taxon>
        <taxon>campanulids</taxon>
        <taxon>Asterales</taxon>
        <taxon>Asteraceae</taxon>
        <taxon>Asteroideae</taxon>
        <taxon>Heliantheae alliance</taxon>
        <taxon>Heliantheae</taxon>
        <taxon>Helianthus</taxon>
    </lineage>
</organism>
<name>A0A9K3IXG2_HELAN</name>
<evidence type="ECO:0000259" key="1">
    <source>
        <dbReference type="PROSITE" id="PS50878"/>
    </source>
</evidence>
<dbReference type="EC" id="2.7.7.49" evidence="2"/>
<feature type="domain" description="Reverse transcriptase" evidence="1">
    <location>
        <begin position="6"/>
        <end position="284"/>
    </location>
</feature>
<comment type="caution">
    <text evidence="2">The sequence shown here is derived from an EMBL/GenBank/DDBJ whole genome shotgun (WGS) entry which is preliminary data.</text>
</comment>
<dbReference type="PANTHER" id="PTHR33116:SF78">
    <property type="entry name" value="OS12G0587133 PROTEIN"/>
    <property type="match status" value="1"/>
</dbReference>
<reference evidence="2" key="2">
    <citation type="submission" date="2020-06" db="EMBL/GenBank/DDBJ databases">
        <title>Helianthus annuus Genome sequencing and assembly Release 2.</title>
        <authorList>
            <person name="Gouzy J."/>
            <person name="Langlade N."/>
            <person name="Munos S."/>
        </authorList>
    </citation>
    <scope>NUCLEOTIDE SEQUENCE</scope>
    <source>
        <tissue evidence="2">Leaves</tissue>
    </source>
</reference>
<dbReference type="InterPro" id="IPR000477">
    <property type="entry name" value="RT_dom"/>
</dbReference>
<accession>A0A9K3IXG2</accession>
<dbReference type="Pfam" id="PF00078">
    <property type="entry name" value="RVT_1"/>
    <property type="match status" value="1"/>
</dbReference>
<dbReference type="GO" id="GO:0003964">
    <property type="term" value="F:RNA-directed DNA polymerase activity"/>
    <property type="evidence" value="ECO:0007669"/>
    <property type="project" value="UniProtKB-KW"/>
</dbReference>
<sequence length="399" mass="45006">MELFNVFFTNPSFSQGCMSSFIALIPKVSDPDGLSDYRPISFVGCVNKVISKVLANRLKGVIHRLISEEQTTFLANRSILDGPLMLNEIVAWLKRSKKEGMLVKVDLEKAYDTLSWDFLDSILEQMNFHPRWRSWVMALVSSARASVLVNGSPTQEFQCGRGLRQRDPISPFLFIIAMEALSGVFKKACSIGIFKGIVCGRNGPALSHLLYADDVVFLGEWSVENARNLNRIMRCFYLASGLRVNLAKSSVYGVGVNESQVLDMATILRCRVGSFPFKYLGLQVEANMNLVKHWKPVIETFKKRLTVWKANTLSYGGRITLIKSVLNSLPTYYFSIYKAPVQFIKELEGLRRDFLWGGTTEVSKMCWVAWDDVMAPKDLGGVGIHALRDTNIAMLAKWW</sequence>
<reference evidence="2" key="1">
    <citation type="journal article" date="2017" name="Nature">
        <title>The sunflower genome provides insights into oil metabolism, flowering and Asterid evolution.</title>
        <authorList>
            <person name="Badouin H."/>
            <person name="Gouzy J."/>
            <person name="Grassa C.J."/>
            <person name="Murat F."/>
            <person name="Staton S.E."/>
            <person name="Cottret L."/>
            <person name="Lelandais-Briere C."/>
            <person name="Owens G.L."/>
            <person name="Carrere S."/>
            <person name="Mayjonade B."/>
            <person name="Legrand L."/>
            <person name="Gill N."/>
            <person name="Kane N.C."/>
            <person name="Bowers J.E."/>
            <person name="Hubner S."/>
            <person name="Bellec A."/>
            <person name="Berard A."/>
            <person name="Berges H."/>
            <person name="Blanchet N."/>
            <person name="Boniface M.C."/>
            <person name="Brunel D."/>
            <person name="Catrice O."/>
            <person name="Chaidir N."/>
            <person name="Claudel C."/>
            <person name="Donnadieu C."/>
            <person name="Faraut T."/>
            <person name="Fievet G."/>
            <person name="Helmstetter N."/>
            <person name="King M."/>
            <person name="Knapp S.J."/>
            <person name="Lai Z."/>
            <person name="Le Paslier M.C."/>
            <person name="Lippi Y."/>
            <person name="Lorenzon L."/>
            <person name="Mandel J.R."/>
            <person name="Marage G."/>
            <person name="Marchand G."/>
            <person name="Marquand E."/>
            <person name="Bret-Mestries E."/>
            <person name="Morien E."/>
            <person name="Nambeesan S."/>
            <person name="Nguyen T."/>
            <person name="Pegot-Espagnet P."/>
            <person name="Pouilly N."/>
            <person name="Raftis F."/>
            <person name="Sallet E."/>
            <person name="Schiex T."/>
            <person name="Thomas J."/>
            <person name="Vandecasteele C."/>
            <person name="Vares D."/>
            <person name="Vear F."/>
            <person name="Vautrin S."/>
            <person name="Crespi M."/>
            <person name="Mangin B."/>
            <person name="Burke J.M."/>
            <person name="Salse J."/>
            <person name="Munos S."/>
            <person name="Vincourt P."/>
            <person name="Rieseberg L.H."/>
            <person name="Langlade N.B."/>
        </authorList>
    </citation>
    <scope>NUCLEOTIDE SEQUENCE</scope>
    <source>
        <tissue evidence="2">Leaves</tissue>
    </source>
</reference>
<keyword evidence="2" id="KW-0695">RNA-directed DNA polymerase</keyword>
<dbReference type="EMBL" id="MNCJ02000320">
    <property type="protein sequence ID" value="KAF5804783.1"/>
    <property type="molecule type" value="Genomic_DNA"/>
</dbReference>
<keyword evidence="2" id="KW-0548">Nucleotidyltransferase</keyword>
<evidence type="ECO:0000313" key="2">
    <source>
        <dbReference type="EMBL" id="KAF5804783.1"/>
    </source>
</evidence>
<dbReference type="Proteomes" id="UP000215914">
    <property type="component" value="Unassembled WGS sequence"/>
</dbReference>
<keyword evidence="3" id="KW-1185">Reference proteome</keyword>